<dbReference type="GO" id="GO:0005886">
    <property type="term" value="C:plasma membrane"/>
    <property type="evidence" value="ECO:0007669"/>
    <property type="project" value="UniProtKB-SubCell"/>
</dbReference>
<evidence type="ECO:0000256" key="5">
    <source>
        <dbReference type="ARBA" id="ARBA00023136"/>
    </source>
</evidence>
<comment type="caution">
    <text evidence="7">The sequence shown here is derived from an EMBL/GenBank/DDBJ whole genome shotgun (WGS) entry which is preliminary data.</text>
</comment>
<keyword evidence="2" id="KW-1003">Cell membrane</keyword>
<dbReference type="InterPro" id="IPR036259">
    <property type="entry name" value="MFS_trans_sf"/>
</dbReference>
<sequence>MFPLPPAGCVDHMHKIDERHGVRAWSALAALALATFTVVTSEMLPVGLLTPIAGALDVTEGAAGLSLTVTGLVAAVSAPLLVPLFGATDRRAVLAALMAVLALGNALAAWSPSFAVLVVARVLVGLGVGGVWSLAGGLAARLAPPGAVGPATSLVFSGVAVASVLGVPTGTHLGEVVGWRASFALAGGLALAVLVALVFALPRLPAGGRLRLGDTFRLVGHPPVRAGLVVVVLLVVGHFAAYTYVRPVLEEVSGATPGTIAALLLAYGVAGVVGNFAGGAGAARSPRATLLVVSGVLAAAMALVPLVGTSVPVASVLLVVWGLAYGAVSVSTQTWLLNAAPHAHEPASALFSGVFNGAIALGAFGGGLVVDGLGLTAVMWLGACCVGLAATSSRRLGRPVVGPSRLISRRSKSVIDGK</sequence>
<reference evidence="7 8" key="1">
    <citation type="submission" date="2018-10" db="EMBL/GenBank/DDBJ databases">
        <title>Sequencing the genomes of 1000 actinobacteria strains.</title>
        <authorList>
            <person name="Klenk H.-P."/>
        </authorList>
    </citation>
    <scope>NUCLEOTIDE SEQUENCE [LARGE SCALE GENOMIC DNA]</scope>
    <source>
        <strain evidence="7 8">DSM 43800</strain>
    </source>
</reference>
<dbReference type="Gene3D" id="1.20.1250.20">
    <property type="entry name" value="MFS general substrate transporter like domains"/>
    <property type="match status" value="1"/>
</dbReference>
<evidence type="ECO:0000256" key="3">
    <source>
        <dbReference type="ARBA" id="ARBA00022692"/>
    </source>
</evidence>
<comment type="subcellular location">
    <subcellularLocation>
        <location evidence="1">Cell membrane</location>
        <topology evidence="1">Multi-pass membrane protein</topology>
    </subcellularLocation>
</comment>
<evidence type="ECO:0000256" key="2">
    <source>
        <dbReference type="ARBA" id="ARBA00022475"/>
    </source>
</evidence>
<evidence type="ECO:0000256" key="4">
    <source>
        <dbReference type="ARBA" id="ARBA00022989"/>
    </source>
</evidence>
<dbReference type="InterPro" id="IPR050189">
    <property type="entry name" value="MFS_Efflux_Transporters"/>
</dbReference>
<proteinExistence type="predicted"/>
<dbReference type="CDD" id="cd17324">
    <property type="entry name" value="MFS_NepI_like"/>
    <property type="match status" value="1"/>
</dbReference>
<feature type="domain" description="Major facilitator superfamily (MFS) profile" evidence="6">
    <location>
        <begin position="27"/>
        <end position="401"/>
    </location>
</feature>
<keyword evidence="8" id="KW-1185">Reference proteome</keyword>
<dbReference type="InterPro" id="IPR020846">
    <property type="entry name" value="MFS_dom"/>
</dbReference>
<dbReference type="Pfam" id="PF07690">
    <property type="entry name" value="MFS_1"/>
    <property type="match status" value="1"/>
</dbReference>
<dbReference type="AlphaFoldDB" id="A0A495W3Z7"/>
<dbReference type="GO" id="GO:0022857">
    <property type="term" value="F:transmembrane transporter activity"/>
    <property type="evidence" value="ECO:0007669"/>
    <property type="project" value="InterPro"/>
</dbReference>
<evidence type="ECO:0000313" key="7">
    <source>
        <dbReference type="EMBL" id="RKT55767.1"/>
    </source>
</evidence>
<organism evidence="7 8">
    <name type="scientific">Saccharothrix australiensis</name>
    <dbReference type="NCBI Taxonomy" id="2072"/>
    <lineage>
        <taxon>Bacteria</taxon>
        <taxon>Bacillati</taxon>
        <taxon>Actinomycetota</taxon>
        <taxon>Actinomycetes</taxon>
        <taxon>Pseudonocardiales</taxon>
        <taxon>Pseudonocardiaceae</taxon>
        <taxon>Saccharothrix</taxon>
    </lineage>
</organism>
<keyword evidence="3" id="KW-0812">Transmembrane</keyword>
<keyword evidence="5" id="KW-0472">Membrane</keyword>
<gene>
    <name evidence="7" type="ORF">C8E97_4454</name>
</gene>
<accession>A0A495W3Z7</accession>
<dbReference type="PANTHER" id="PTHR43124">
    <property type="entry name" value="PURINE EFFLUX PUMP PBUE"/>
    <property type="match status" value="1"/>
</dbReference>
<dbReference type="PROSITE" id="PS50850">
    <property type="entry name" value="MFS"/>
    <property type="match status" value="1"/>
</dbReference>
<dbReference type="PANTHER" id="PTHR43124:SF3">
    <property type="entry name" value="CHLORAMPHENICOL EFFLUX PUMP RV0191"/>
    <property type="match status" value="1"/>
</dbReference>
<name>A0A495W3Z7_9PSEU</name>
<keyword evidence="4" id="KW-1133">Transmembrane helix</keyword>
<dbReference type="EMBL" id="RBXO01000001">
    <property type="protein sequence ID" value="RKT55767.1"/>
    <property type="molecule type" value="Genomic_DNA"/>
</dbReference>
<evidence type="ECO:0000259" key="6">
    <source>
        <dbReference type="PROSITE" id="PS50850"/>
    </source>
</evidence>
<evidence type="ECO:0000313" key="8">
    <source>
        <dbReference type="Proteomes" id="UP000282084"/>
    </source>
</evidence>
<dbReference type="InterPro" id="IPR011701">
    <property type="entry name" value="MFS"/>
</dbReference>
<dbReference type="Proteomes" id="UP000282084">
    <property type="component" value="Unassembled WGS sequence"/>
</dbReference>
<dbReference type="SUPFAM" id="SSF103473">
    <property type="entry name" value="MFS general substrate transporter"/>
    <property type="match status" value="1"/>
</dbReference>
<protein>
    <submittedName>
        <fullName evidence="7">Putative MFS family arabinose efflux permease</fullName>
    </submittedName>
</protein>
<evidence type="ECO:0000256" key="1">
    <source>
        <dbReference type="ARBA" id="ARBA00004651"/>
    </source>
</evidence>